<keyword evidence="4" id="KW-0808">Transferase</keyword>
<accession>A0AAV8A7M1</accession>
<feature type="domain" description="HECT" evidence="8">
    <location>
        <begin position="1217"/>
        <end position="1504"/>
    </location>
</feature>
<feature type="compositionally biased region" description="Acidic residues" evidence="7">
    <location>
        <begin position="1180"/>
        <end position="1196"/>
    </location>
</feature>
<dbReference type="SUPFAM" id="SSF48371">
    <property type="entry name" value="ARM repeat"/>
    <property type="match status" value="1"/>
</dbReference>
<feature type="region of interest" description="Disordered" evidence="7">
    <location>
        <begin position="382"/>
        <end position="431"/>
    </location>
</feature>
<evidence type="ECO:0000313" key="10">
    <source>
        <dbReference type="Proteomes" id="UP001146793"/>
    </source>
</evidence>
<comment type="caution">
    <text evidence="9">The sequence shown here is derived from an EMBL/GenBank/DDBJ whole genome shotgun (WGS) entry which is preliminary data.</text>
</comment>
<dbReference type="PANTHER" id="PTHR45670:SF1">
    <property type="entry name" value="E3 UBIQUITIN-PROTEIN LIGASE HECTD1"/>
    <property type="match status" value="1"/>
</dbReference>
<evidence type="ECO:0000313" key="9">
    <source>
        <dbReference type="EMBL" id="KAJ3448961.1"/>
    </source>
</evidence>
<name>A0AAV8A7M1_9EUKA</name>
<dbReference type="EMBL" id="JANTQA010000015">
    <property type="protein sequence ID" value="KAJ3448961.1"/>
    <property type="molecule type" value="Genomic_DNA"/>
</dbReference>
<evidence type="ECO:0000256" key="7">
    <source>
        <dbReference type="SAM" id="MobiDB-lite"/>
    </source>
</evidence>
<dbReference type="SUPFAM" id="SSF56204">
    <property type="entry name" value="Hect, E3 ligase catalytic domain"/>
    <property type="match status" value="1"/>
</dbReference>
<dbReference type="PROSITE" id="PS50237">
    <property type="entry name" value="HECT"/>
    <property type="match status" value="1"/>
</dbReference>
<dbReference type="InterPro" id="IPR045322">
    <property type="entry name" value="HECTD1/TRIP12-like"/>
</dbReference>
<dbReference type="Gene3D" id="1.25.10.10">
    <property type="entry name" value="Leucine-rich Repeat Variant"/>
    <property type="match status" value="1"/>
</dbReference>
<dbReference type="GO" id="GO:0000209">
    <property type="term" value="P:protein polyubiquitination"/>
    <property type="evidence" value="ECO:0007669"/>
    <property type="project" value="TreeGrafter"/>
</dbReference>
<comment type="similarity">
    <text evidence="2">Belongs to the UPL family. K-HECT subfamily.</text>
</comment>
<evidence type="ECO:0000256" key="1">
    <source>
        <dbReference type="ARBA" id="ARBA00000885"/>
    </source>
</evidence>
<dbReference type="Gene3D" id="3.30.2160.10">
    <property type="entry name" value="Hect, E3 ligase catalytic domain"/>
    <property type="match status" value="1"/>
</dbReference>
<evidence type="ECO:0000256" key="3">
    <source>
        <dbReference type="ARBA" id="ARBA00012485"/>
    </source>
</evidence>
<feature type="region of interest" description="Disordered" evidence="7">
    <location>
        <begin position="1172"/>
        <end position="1206"/>
    </location>
</feature>
<dbReference type="EC" id="2.3.2.26" evidence="3"/>
<feature type="compositionally biased region" description="Basic and acidic residues" evidence="7">
    <location>
        <begin position="413"/>
        <end position="429"/>
    </location>
</feature>
<dbReference type="InterPro" id="IPR016024">
    <property type="entry name" value="ARM-type_fold"/>
</dbReference>
<evidence type="ECO:0000256" key="4">
    <source>
        <dbReference type="ARBA" id="ARBA00022679"/>
    </source>
</evidence>
<evidence type="ECO:0000259" key="8">
    <source>
        <dbReference type="PROSITE" id="PS50237"/>
    </source>
</evidence>
<organism evidence="9 10">
    <name type="scientific">Anaeramoeba flamelloides</name>
    <dbReference type="NCBI Taxonomy" id="1746091"/>
    <lineage>
        <taxon>Eukaryota</taxon>
        <taxon>Metamonada</taxon>
        <taxon>Anaeramoebidae</taxon>
        <taxon>Anaeramoeba</taxon>
    </lineage>
</organism>
<dbReference type="InterPro" id="IPR000569">
    <property type="entry name" value="HECT_dom"/>
</dbReference>
<comment type="catalytic activity">
    <reaction evidence="1">
        <text>S-ubiquitinyl-[E2 ubiquitin-conjugating enzyme]-L-cysteine + [acceptor protein]-L-lysine = [E2 ubiquitin-conjugating enzyme]-L-cysteine + N(6)-ubiquitinyl-[acceptor protein]-L-lysine.</text>
        <dbReference type="EC" id="2.3.2.26"/>
    </reaction>
</comment>
<dbReference type="Gene3D" id="3.90.1750.10">
    <property type="entry name" value="Hect, E3 ligase catalytic domains"/>
    <property type="match status" value="1"/>
</dbReference>
<gene>
    <name evidence="9" type="ORF">M0812_01449</name>
</gene>
<reference evidence="9" key="1">
    <citation type="submission" date="2022-08" db="EMBL/GenBank/DDBJ databases">
        <title>Novel sulphate-reducing endosymbionts in the free-living metamonad Anaeramoeba.</title>
        <authorList>
            <person name="Jerlstrom-Hultqvist J."/>
            <person name="Cepicka I."/>
            <person name="Gallot-Lavallee L."/>
            <person name="Salas-Leiva D."/>
            <person name="Curtis B.A."/>
            <person name="Zahonova K."/>
            <person name="Pipaliya S."/>
            <person name="Dacks J."/>
            <person name="Roger A.J."/>
        </authorList>
    </citation>
    <scope>NUCLEOTIDE SEQUENCE</scope>
    <source>
        <strain evidence="9">Busselton2</strain>
    </source>
</reference>
<dbReference type="Pfam" id="PF00632">
    <property type="entry name" value="HECT"/>
    <property type="match status" value="1"/>
</dbReference>
<evidence type="ECO:0000256" key="2">
    <source>
        <dbReference type="ARBA" id="ARBA00006331"/>
    </source>
</evidence>
<feature type="compositionally biased region" description="Basic and acidic residues" evidence="7">
    <location>
        <begin position="382"/>
        <end position="392"/>
    </location>
</feature>
<sequence>MNELLKKILDNTDNQVEKEYLTRLSEIILVEDIYSVSQFRLERVCQKLGSHIKLTDQPSLVLLSLQCLINLIRNCPNMGEMVLDHLDNFTTLLTEESPMAIVELTLTLLDILSEENDYILIRSCAISNCINIFSFVTDEFKRKIARIISNLTKEIPKKYLDLLLKDLLRLSNLLTNDQMCIVDRVTLSLTRIYNHFEKFQMKKTKYVKNIDLLNNFIFPFQNQDKLSVFTHNSLVGLINWVFKNWKNCQYHFLKLTDPIPFLKDLISRLVPDLTDNKTTNYQQTVLKLSHSRLNYVLLLNHLIPINKDHELFILLSQYADYKSKKHQNRTIKRATNKKRIKLTKVKTKKISRSTLHTLRQLENSNLNEDGNESIVEEFVETDKENENINENKSRRKRIIINRPKRGSQNDLSPSRKEKEKEKEMDRETENELEEEEELEIWILTKKGMKAYRDLLRSILPFIHEIYLQSSENLIIQMQCLVLFNKLYYYCKGNRNETENKFNSKNLDCFNHLFFNELNGYEFLYRLLNSKEIIIVTLGLLAVKNILSNIELNTENLFPFFKYGIIKKIFLLNKEKAISNNFNYNGLLKKIYKKIKKITINEPDIVNEKITKHLLNNKKKFEFEKLKKYLNNNHLTIYEAERIQLIETIFEKFNHRKLTINFFNTFFKNEKSLKKLTKKPNNNALFQFLNIIQKLISFYDNLMIKKDPKIIIKSKENFAFLKTPLCLCLIKDPKEKELKSYNGDLYYLEYTESIHTLERYLWGELHYLENNYFPGNQQDYLLMQNDKINIDYSSPRFYEGTKDITCLTKSKMLDKKLNNEETDHSIIFSINNIKLSYQTPIFKQIYSILSKNNKDFQLEDTIMIKYRKLDQLLDQEIIQNNYRFFLNQNNIYKKNEINKNQILTEKDNNQILEKNIQTNKNQKKELKKNHFKKYLIKYHLHKIYQKNQNLYQYLIKEVSKENVDINLDFLKLLTVLRNIYSMNEIGLVVPKTFFYSKHLINKMNRQFESYESTIKCLLPKWIHILMGNGFSFLFDYQTKMKYFRRTTFSINDTVQDMIKELNKNIDEIHSIPIQRTQRFKVKVSRDNIFKEAMFIMKMPQIKTGSILEVEFENEIGTGNGPSNEFFTIISNKFCSRRDNEINIWYDTYSNENDEFIRAPNGLYPLPIMSGFSNGDGKRIQDEDEDEDEDDDENENENEGNFYRGSNSNDWNEDTRAYLQKFEFLGKFIAKSIYDKRRIDIPISNLFWDYIKGRKPLLTDLKLISFEISKVVFELIEIVKMMKSDEKNERSMKNNKCLYHGRNIEDLCLYFNLPGYPNIELKHNGKNILVTLENLEEYISLILDSFLKNGIKRQIESFIKGFNTIFPIDKLNIFSPHEIDTLINGETETWTKSLLLNSISWKHGFTKKDQLVNWLVEILHGFNEEHKKAFLKFTTGSSRLPIGGIKALDPPFTVVRNDSLEYSEKRLPTCMTCVHFLKIPNYKSKKILKQKLFLAISEGLDRFHLS</sequence>
<dbReference type="GO" id="GO:0043161">
    <property type="term" value="P:proteasome-mediated ubiquitin-dependent protein catabolic process"/>
    <property type="evidence" value="ECO:0007669"/>
    <property type="project" value="TreeGrafter"/>
</dbReference>
<evidence type="ECO:0000256" key="5">
    <source>
        <dbReference type="ARBA" id="ARBA00022786"/>
    </source>
</evidence>
<feature type="compositionally biased region" description="Basic residues" evidence="7">
    <location>
        <begin position="393"/>
        <end position="405"/>
    </location>
</feature>
<keyword evidence="5 6" id="KW-0833">Ubl conjugation pathway</keyword>
<dbReference type="Proteomes" id="UP001146793">
    <property type="component" value="Unassembled WGS sequence"/>
</dbReference>
<proteinExistence type="inferred from homology"/>
<dbReference type="Gene3D" id="3.30.2410.10">
    <property type="entry name" value="Hect, E3 ligase catalytic domain"/>
    <property type="match status" value="1"/>
</dbReference>
<protein>
    <recommendedName>
        <fullName evidence="3">HECT-type E3 ubiquitin transferase</fullName>
        <ecNumber evidence="3">2.3.2.26</ecNumber>
    </recommendedName>
</protein>
<dbReference type="GO" id="GO:0061630">
    <property type="term" value="F:ubiquitin protein ligase activity"/>
    <property type="evidence" value="ECO:0007669"/>
    <property type="project" value="UniProtKB-EC"/>
</dbReference>
<dbReference type="SMART" id="SM00119">
    <property type="entry name" value="HECTc"/>
    <property type="match status" value="1"/>
</dbReference>
<feature type="active site" description="Glycyl thioester intermediate" evidence="6">
    <location>
        <position position="1471"/>
    </location>
</feature>
<evidence type="ECO:0000256" key="6">
    <source>
        <dbReference type="PROSITE-ProRule" id="PRU00104"/>
    </source>
</evidence>
<dbReference type="PANTHER" id="PTHR45670">
    <property type="entry name" value="E3 UBIQUITIN-PROTEIN LIGASE TRIP12"/>
    <property type="match status" value="1"/>
</dbReference>
<dbReference type="InterPro" id="IPR035983">
    <property type="entry name" value="Hect_E3_ubiquitin_ligase"/>
</dbReference>
<dbReference type="InterPro" id="IPR011989">
    <property type="entry name" value="ARM-like"/>
</dbReference>